<dbReference type="EMBL" id="DAKRPA010000044">
    <property type="protein sequence ID" value="DBA01614.1"/>
    <property type="molecule type" value="Genomic_DNA"/>
</dbReference>
<feature type="non-terminal residue" evidence="2">
    <location>
        <position position="1"/>
    </location>
</feature>
<dbReference type="Gene3D" id="1.10.340.70">
    <property type="match status" value="1"/>
</dbReference>
<comment type="caution">
    <text evidence="2">The sequence shown here is derived from an EMBL/GenBank/DDBJ whole genome shotgun (WGS) entry which is preliminary data.</text>
</comment>
<keyword evidence="3" id="KW-1185">Reference proteome</keyword>
<reference evidence="2" key="1">
    <citation type="submission" date="2022-11" db="EMBL/GenBank/DDBJ databases">
        <authorList>
            <person name="Morgan W.R."/>
            <person name="Tartar A."/>
        </authorList>
    </citation>
    <scope>NUCLEOTIDE SEQUENCE</scope>
    <source>
        <strain evidence="2">ARSEF 373</strain>
    </source>
</reference>
<evidence type="ECO:0000313" key="2">
    <source>
        <dbReference type="EMBL" id="DBA01614.1"/>
    </source>
</evidence>
<name>A0AAV2Z6D2_9STRA</name>
<sequence>SEIALQEERCQRIRSAQDEKTWIVECKRYLSGEVDGLDSARVERCAKLAPSFEVDARGVLRYISLSGRMSPHDGADDLVARVVLPTPLHEEILSHYHSSLDGGHQRESRTYARIRKTFY</sequence>
<feature type="domain" description="Integrase zinc-binding" evidence="1">
    <location>
        <begin position="85"/>
        <end position="119"/>
    </location>
</feature>
<dbReference type="AlphaFoldDB" id="A0AAV2Z6D2"/>
<gene>
    <name evidence="2" type="ORF">N0F65_011370</name>
</gene>
<organism evidence="2 3">
    <name type="scientific">Lagenidium giganteum</name>
    <dbReference type="NCBI Taxonomy" id="4803"/>
    <lineage>
        <taxon>Eukaryota</taxon>
        <taxon>Sar</taxon>
        <taxon>Stramenopiles</taxon>
        <taxon>Oomycota</taxon>
        <taxon>Peronosporomycetes</taxon>
        <taxon>Pythiales</taxon>
        <taxon>Pythiaceae</taxon>
    </lineage>
</organism>
<accession>A0AAV2Z6D2</accession>
<reference evidence="2" key="2">
    <citation type="journal article" date="2023" name="Microbiol Resour">
        <title>Decontamination and Annotation of the Draft Genome Sequence of the Oomycete Lagenidium giganteum ARSEF 373.</title>
        <authorList>
            <person name="Morgan W.R."/>
            <person name="Tartar A."/>
        </authorList>
    </citation>
    <scope>NUCLEOTIDE SEQUENCE</scope>
    <source>
        <strain evidence="2">ARSEF 373</strain>
    </source>
</reference>
<dbReference type="InterPro" id="IPR041588">
    <property type="entry name" value="Integrase_H2C2"/>
</dbReference>
<evidence type="ECO:0000313" key="3">
    <source>
        <dbReference type="Proteomes" id="UP001146120"/>
    </source>
</evidence>
<evidence type="ECO:0000259" key="1">
    <source>
        <dbReference type="Pfam" id="PF17921"/>
    </source>
</evidence>
<dbReference type="Pfam" id="PF17921">
    <property type="entry name" value="Integrase_H2C2"/>
    <property type="match status" value="1"/>
</dbReference>
<protein>
    <recommendedName>
        <fullName evidence="1">Integrase zinc-binding domain-containing protein</fullName>
    </recommendedName>
</protein>
<dbReference type="Proteomes" id="UP001146120">
    <property type="component" value="Unassembled WGS sequence"/>
</dbReference>
<proteinExistence type="predicted"/>